<gene>
    <name evidence="3" type="primary">cctO_4</name>
    <name evidence="3" type="ORF">LCER1_G006262</name>
</gene>
<dbReference type="Pfam" id="PF11807">
    <property type="entry name" value="UstYa"/>
    <property type="match status" value="1"/>
</dbReference>
<organism evidence="3 4">
    <name type="scientific">Lachnellula cervina</name>
    <dbReference type="NCBI Taxonomy" id="1316786"/>
    <lineage>
        <taxon>Eukaryota</taxon>
        <taxon>Fungi</taxon>
        <taxon>Dikarya</taxon>
        <taxon>Ascomycota</taxon>
        <taxon>Pezizomycotina</taxon>
        <taxon>Leotiomycetes</taxon>
        <taxon>Helotiales</taxon>
        <taxon>Lachnaceae</taxon>
        <taxon>Lachnellula</taxon>
    </lineage>
</organism>
<dbReference type="PANTHER" id="PTHR33365:SF4">
    <property type="entry name" value="CYCLOCHLOROTINE BIOSYNTHESIS PROTEIN O"/>
    <property type="match status" value="1"/>
</dbReference>
<evidence type="ECO:0000313" key="4">
    <source>
        <dbReference type="Proteomes" id="UP000481288"/>
    </source>
</evidence>
<evidence type="ECO:0000313" key="3">
    <source>
        <dbReference type="EMBL" id="TVY52623.1"/>
    </source>
</evidence>
<dbReference type="OrthoDB" id="3687641at2759"/>
<dbReference type="EMBL" id="QGMG01000578">
    <property type="protein sequence ID" value="TVY52623.1"/>
    <property type="molecule type" value="Genomic_DNA"/>
</dbReference>
<accession>A0A7D8UMV8</accession>
<proteinExistence type="inferred from homology"/>
<comment type="pathway">
    <text evidence="1">Mycotoxin biosynthesis.</text>
</comment>
<comment type="similarity">
    <text evidence="2">Belongs to the ustYa family.</text>
</comment>
<sequence>MANKVQYWSVKTSDNLTEREEEEGKSHLSPEGRRLRSWKDILFNSCQPVQWQGKFAAFLYILSGVLLLATSRFPTEKQCTRKMSTWSPMIEAVEYEWIIWDIEGPSKYTGKPTKDIEREWDYLWQYGSLGIPESKLGLLNKSRDEDWLHTPLELGGGVTALFEGFHQIHCLNLVRQYTYRDEYDYDGLPAFDQSPVKLLDHVEHCIEMLRIDLMCFSDETPYLILVDKHGEEVVHTNSLHRCRKFERLIDWAKNHIAEPYNATLELKKHADEHYKKNLFTPIETPTI</sequence>
<name>A0A7D8UMV8_9HELO</name>
<dbReference type="InterPro" id="IPR021765">
    <property type="entry name" value="UstYa-like"/>
</dbReference>
<evidence type="ECO:0000256" key="2">
    <source>
        <dbReference type="ARBA" id="ARBA00035112"/>
    </source>
</evidence>
<keyword evidence="4" id="KW-1185">Reference proteome</keyword>
<reference evidence="3 4" key="1">
    <citation type="submission" date="2018-05" db="EMBL/GenBank/DDBJ databases">
        <title>Whole genome sequencing for identification of molecular markers to develop diagnostic detection tools for the regulated plant pathogen Lachnellula willkommii.</title>
        <authorList>
            <person name="Giroux E."/>
            <person name="Bilodeau G."/>
        </authorList>
    </citation>
    <scope>NUCLEOTIDE SEQUENCE [LARGE SCALE GENOMIC DNA]</scope>
    <source>
        <strain evidence="3 4">CBS 625.97</strain>
    </source>
</reference>
<dbReference type="GO" id="GO:0043386">
    <property type="term" value="P:mycotoxin biosynthetic process"/>
    <property type="evidence" value="ECO:0007669"/>
    <property type="project" value="InterPro"/>
</dbReference>
<dbReference type="Proteomes" id="UP000481288">
    <property type="component" value="Unassembled WGS sequence"/>
</dbReference>
<dbReference type="PANTHER" id="PTHR33365">
    <property type="entry name" value="YALI0B05434P"/>
    <property type="match status" value="1"/>
</dbReference>
<comment type="caution">
    <text evidence="3">The sequence shown here is derived from an EMBL/GenBank/DDBJ whole genome shotgun (WGS) entry which is preliminary data.</text>
</comment>
<evidence type="ECO:0000256" key="1">
    <source>
        <dbReference type="ARBA" id="ARBA00004685"/>
    </source>
</evidence>
<protein>
    <submittedName>
        <fullName evidence="3">Cyclochlorotine biosynthesis protein O</fullName>
    </submittedName>
</protein>
<dbReference type="AlphaFoldDB" id="A0A7D8UMV8"/>